<dbReference type="GO" id="GO:0060429">
    <property type="term" value="P:epithelium development"/>
    <property type="evidence" value="ECO:0007669"/>
    <property type="project" value="UniProtKB-ARBA"/>
</dbReference>
<keyword evidence="11" id="KW-1015">Disulfide bond</keyword>
<organism evidence="21 22">
    <name type="scientific">Maylandia zebra</name>
    <name type="common">zebra mbuna</name>
    <dbReference type="NCBI Taxonomy" id="106582"/>
    <lineage>
        <taxon>Eukaryota</taxon>
        <taxon>Metazoa</taxon>
        <taxon>Chordata</taxon>
        <taxon>Craniata</taxon>
        <taxon>Vertebrata</taxon>
        <taxon>Euteleostomi</taxon>
        <taxon>Actinopterygii</taxon>
        <taxon>Neopterygii</taxon>
        <taxon>Teleostei</taxon>
        <taxon>Neoteleostei</taxon>
        <taxon>Acanthomorphata</taxon>
        <taxon>Ovalentaria</taxon>
        <taxon>Cichlomorphae</taxon>
        <taxon>Cichliformes</taxon>
        <taxon>Cichlidae</taxon>
        <taxon>African cichlids</taxon>
        <taxon>Pseudocrenilabrinae</taxon>
        <taxon>Haplochromini</taxon>
        <taxon>Maylandia</taxon>
        <taxon>Maylandia zebra complex</taxon>
    </lineage>
</organism>
<keyword evidence="2" id="KW-1003">Cell membrane</keyword>
<evidence type="ECO:0000256" key="5">
    <source>
        <dbReference type="ARBA" id="ARBA00022729"/>
    </source>
</evidence>
<dbReference type="PANTHER" id="PTHR24027">
    <property type="entry name" value="CADHERIN-23"/>
    <property type="match status" value="1"/>
</dbReference>
<keyword evidence="5 19" id="KW-0732">Signal</keyword>
<evidence type="ECO:0000259" key="20">
    <source>
        <dbReference type="PROSITE" id="PS50268"/>
    </source>
</evidence>
<dbReference type="FunFam" id="2.60.40.60:FF:000020">
    <property type="entry name" value="Dachsous cadherin-related 1b"/>
    <property type="match status" value="10"/>
</dbReference>
<keyword evidence="3" id="KW-0245">EGF-like domain</keyword>
<feature type="domain" description="Cadherin" evidence="20">
    <location>
        <begin position="126"/>
        <end position="237"/>
    </location>
</feature>
<protein>
    <recommendedName>
        <fullName evidence="14">Protocadherin-16</fullName>
    </recommendedName>
    <alternativeName>
        <fullName evidence="15">Protein dachsous homolog 1</fullName>
    </alternativeName>
</protein>
<feature type="domain" description="Cadherin" evidence="20">
    <location>
        <begin position="2680"/>
        <end position="2787"/>
    </location>
</feature>
<feature type="region of interest" description="Disordered" evidence="17">
    <location>
        <begin position="2865"/>
        <end position="2887"/>
    </location>
</feature>
<dbReference type="CDD" id="cd11304">
    <property type="entry name" value="Cadherin_repeat"/>
    <property type="match status" value="25"/>
</dbReference>
<evidence type="ECO:0000256" key="19">
    <source>
        <dbReference type="SAM" id="SignalP"/>
    </source>
</evidence>
<evidence type="ECO:0000256" key="11">
    <source>
        <dbReference type="ARBA" id="ARBA00023157"/>
    </source>
</evidence>
<dbReference type="Gene3D" id="2.60.40.60">
    <property type="entry name" value="Cadherins"/>
    <property type="match status" value="26"/>
</dbReference>
<dbReference type="GO" id="GO:0016477">
    <property type="term" value="P:cell migration"/>
    <property type="evidence" value="ECO:0007669"/>
    <property type="project" value="TreeGrafter"/>
</dbReference>
<evidence type="ECO:0000256" key="3">
    <source>
        <dbReference type="ARBA" id="ARBA00022536"/>
    </source>
</evidence>
<feature type="domain" description="Cadherin" evidence="20">
    <location>
        <begin position="1527"/>
        <end position="1629"/>
    </location>
</feature>
<feature type="domain" description="Cadherin" evidence="20">
    <location>
        <begin position="2574"/>
        <end position="2679"/>
    </location>
</feature>
<keyword evidence="12" id="KW-0325">Glycoprotein</keyword>
<proteinExistence type="predicted"/>
<dbReference type="InterPro" id="IPR020894">
    <property type="entry name" value="Cadherin_CS"/>
</dbReference>
<keyword evidence="9 18" id="KW-1133">Transmembrane helix</keyword>
<feature type="signal peptide" evidence="19">
    <location>
        <begin position="1"/>
        <end position="27"/>
    </location>
</feature>
<feature type="domain" description="Cadherin" evidence="20">
    <location>
        <begin position="913"/>
        <end position="1021"/>
    </location>
</feature>
<dbReference type="PROSITE" id="PS00232">
    <property type="entry name" value="CADHERIN_1"/>
    <property type="match status" value="12"/>
</dbReference>
<evidence type="ECO:0000256" key="2">
    <source>
        <dbReference type="ARBA" id="ARBA00022475"/>
    </source>
</evidence>
<dbReference type="FunFam" id="2.60.40.60:FF:000140">
    <property type="entry name" value="Dachsous cadherin-related 1"/>
    <property type="match status" value="1"/>
</dbReference>
<evidence type="ECO:0000256" key="15">
    <source>
        <dbReference type="ARBA" id="ARBA00079083"/>
    </source>
</evidence>
<keyword evidence="8" id="KW-0130">Cell adhesion</keyword>
<evidence type="ECO:0000256" key="1">
    <source>
        <dbReference type="ARBA" id="ARBA00004251"/>
    </source>
</evidence>
<reference evidence="21" key="2">
    <citation type="submission" date="2025-08" db="UniProtKB">
        <authorList>
            <consortium name="Ensembl"/>
        </authorList>
    </citation>
    <scope>IDENTIFICATION</scope>
</reference>
<feature type="domain" description="Cadherin" evidence="20">
    <location>
        <begin position="1316"/>
        <end position="1422"/>
    </location>
</feature>
<keyword evidence="10 18" id="KW-0472">Membrane</keyword>
<feature type="domain" description="Cadherin" evidence="20">
    <location>
        <begin position="1734"/>
        <end position="1839"/>
    </location>
</feature>
<feature type="domain" description="Cadherin" evidence="20">
    <location>
        <begin position="454"/>
        <end position="558"/>
    </location>
</feature>
<dbReference type="FunFam" id="2.60.40.60:FF:000116">
    <property type="entry name" value="Dachsous cadherin-related 2"/>
    <property type="match status" value="1"/>
</dbReference>
<dbReference type="STRING" id="106582.ENSMZEP00005009214"/>
<feature type="chain" id="PRO_5017998577" description="Protocadherin-16" evidence="19">
    <location>
        <begin position="28"/>
        <end position="3155"/>
    </location>
</feature>
<dbReference type="InterPro" id="IPR039808">
    <property type="entry name" value="Cadherin"/>
</dbReference>
<evidence type="ECO:0000256" key="8">
    <source>
        <dbReference type="ARBA" id="ARBA00022889"/>
    </source>
</evidence>
<evidence type="ECO:0000256" key="7">
    <source>
        <dbReference type="ARBA" id="ARBA00022837"/>
    </source>
</evidence>
<dbReference type="FunFam" id="2.60.40.60:FF:000081">
    <property type="entry name" value="protocadherin Fat 4"/>
    <property type="match status" value="1"/>
</dbReference>
<dbReference type="FunFam" id="2.60.40.60:FF:000104">
    <property type="entry name" value="cadherin-23 isoform X1"/>
    <property type="match status" value="1"/>
</dbReference>
<feature type="domain" description="Cadherin" evidence="20">
    <location>
        <begin position="2148"/>
        <end position="2248"/>
    </location>
</feature>
<evidence type="ECO:0000256" key="12">
    <source>
        <dbReference type="ARBA" id="ARBA00023180"/>
    </source>
</evidence>
<feature type="domain" description="Cadherin" evidence="20">
    <location>
        <begin position="1422"/>
        <end position="1526"/>
    </location>
</feature>
<dbReference type="FunFam" id="2.60.40.60:FF:000007">
    <property type="entry name" value="Protocadherin alpha 2"/>
    <property type="match status" value="1"/>
</dbReference>
<dbReference type="InterPro" id="IPR002126">
    <property type="entry name" value="Cadherin-like_dom"/>
</dbReference>
<dbReference type="Ensembl" id="ENSMZET00005009563.1">
    <property type="protein sequence ID" value="ENSMZEP00005009214.1"/>
    <property type="gene ID" value="ENSMZEG00005006886.1"/>
</dbReference>
<evidence type="ECO:0000256" key="13">
    <source>
        <dbReference type="ARBA" id="ARBA00062150"/>
    </source>
</evidence>
<dbReference type="GO" id="GO:0005509">
    <property type="term" value="F:calcium ion binding"/>
    <property type="evidence" value="ECO:0007669"/>
    <property type="project" value="UniProtKB-UniRule"/>
</dbReference>
<accession>A0A3P9BH26</accession>
<sequence length="3155" mass="345874">EENKGGPGCTSLLQTLVLSLLCAQSLGQVFNLTLSVKEGLPARTIVGDLGAGLSRPSTGFFISESRDSYVFRDLEIDADTGIISTAVVLDRESRDKYEFVAATLTGEMIKVTIEVKDVNDHSPVFPSEQVELEISELSPPGSRFQIEGAKDQDEGEFGTQGYRITESEMSDLFHLDYRSGPENHLNLDLVLNSKLDREAQDLYTLTIEAFDGGIPARTGTLQVNIHVLDENDNPPVFNQTEYHTSVREDAPVMSAVCQVQATDYDLGDNGRLTYEINRRQSDPNEVFSINETTGVVYLNKPLDFETQAFHELIISARDNGVQPEYSSTFVGVRVLNINDNSPTISVLFLSDTGDAVVSESAAVGDYVARISVSDPDLEGERITVTLEGGDGKFTLKQTDDFLYALCVNSELDREEKDLYELKVQASDFGNPPLSSETVFLLKVSDMNDCYPVFEKDAYLISISEDAPQGSSLIQFQARDADEGANSEVRYSILKSNQDSLIGIDPESGLVATAAALDRETQMEIWFLVVAADGGEPALSSTATVTVLVEDVNDNEPVFEQQLYNVSILEQSDVGSCFLQVVATDADSPEFGTLLYSLSDGFDKQATHPLFQINPHSGELCVSQDIDRDTGQTVHDILIKGGLSAQTYVHIEIEDLNDNAPVFSPEEYTVSISSHAQPGTEIVSVIATDRDSGRFGQVIYDLLPGDMSTLFSLDKQTGRAVKMEESVFFVFSTDSMESVSYRISSGDPQSLFSVHPKLGLITNLKPLDHESQSYALLVLQSYTDASPVYSTTQVNITVADVNDNAPIFPKHSDTITVSQNTRPGTVLFIAHAHDYDSGANGRVQYYLKSRENGVFVIDHNLGTVTLNESLEMDHQQGYKLEIVAKDEGEPSLSSTLTLSVNVDQTTAEDSLAFETLIYHVEIGEGYRKDARVIQVRAHRTRGAHISNSGIIYSLEGEPGFPLVPFRIHPKTGWLYLSANLDYETESKYHFRVLATEASLSNTTAMATVTVLVLDINDNAPVFSRDVYYFTVLEGSSPQGLVGTVKAVDKDSGKNSQLSYLLLSDGKFFRINAKTGEIINWVALDREQYSQHSLKVMVTDQGHPRLNATAIVHILIADINDNAPQFTYLPASKELNVQVRTMRLHHNVMQLLMQSKAVLINYSYICAPNCTCFSITFSYAKAYYTLKVTARDSGVISQEDTAVIHVQVRAVLQRILVREDTEPATVIGSAHVSDKGSFHYSITEGDGSVHFGIDSSFGDIYINQPLDYEAAMQYFLVVRAEDASLIPIVNVSVLICVIVEDVNDHTPWFPDKLVMFGLREDAAVGSLAYAFHARDADGTFPNSALRYELAFDAEVSGSSSPFPFRIDPYTGSLTVAAPLDRESTPSFAFTVTATDQAKEKNERKQASVTAQLFLLDVNDNRPVFVSADTAQVMEDAEVGSLLHHFVAIDGDQGENGIVSFSIISGNKKGLFTLEEKTGLLLLTAPLDYETERFHRLTVRALDQGLPSLSSTQTLTVEVGDVNDQAPVFSQTIYTATVAENRDPGEPVIRVSATDEDSGNNSFDCLLPGPGYELFSINPYTGLITTTSYLDREQQQHFTLRVQARDSSARPLSSTTTVMCSVLDDNDNPPEFMQSSFRISIPENLPPGVIHTAQASDPDHGENGTIHYSIVGEDYRGRFTINSHTGAISTTQVLDREEMQNYTLTIQARDYGPTPLSSFTQLHLVLLDQNDNIPSFTRKNYHASISEGLPAGAEVLRVSASDPDEGSNGEVTYSLTDDNSQGAFLIDAFTGAIRTTRSLDRESRAQYSLRAVATDGCTQGPLSSLASVTIQVEDVNDNMPVCEQTPFNAWVSMRTLANQIVTTVTAADGDQGENGTIHYALSDEDNLFDINTETGEISLRRRVRAGFSGRKLQVVVSDRGHPALTSTCLVFIHLKGEHEGLQFTSKVYNASVKENSRAGTWIAKVEANDQSSSRQRITYTIFSGNENQVFSINRHTGEIRVQKDYSLDFEVNPHIQLVVLADSGLQTAHCRVSITLVDINDNAPQFEHSSYRTAVWEGQVHNTYIMQVFASDADSGMNGQIEYSILSGNLNGAFILDSVRGILATNVLLDREITPSYKLVLQAADRGNPPLSSTATVRVQVVDVNDNSPAIPPMDPVLITENLPAGYMVTQVTANDVDLSSTITYSFSDNSSTNIPFAIDRYTGVITLTRALDYEEQTEYTLTVWASDSIHQTNGEVKVQVLDVNDNAPAFTQDSYQVELSELVSADTFVVSVSATDRDSELNGKINYRLLSSPLQGFYIQPEDGKERNLIHLLVEARDGGDPMHSTVTSIDVLILDTNDHEPSFYQDIYTLTVPEDTPIDTTLLTLSAEDQDWSPENTYLDYTITGGNEEKRFCLEVKMVQIENQIKNVGKLVLCNALDRETTESYALTVSVSDRGMPPLNSSTVVIVTVTDCNDNVPVFSSTEYHAQVSENSQLGTKLVQVSAHDPDLGTNGLVRYDIISGNSKGHLKLDPQSGLLVVNNSLDYEKDSKYILTIRASDGGKSSENHKVAFTIVFIAVLDENDNTPYFMFPTVNCSVLENLPAFTHVCSVHAVDNDLGPYGQLTYSVMSSCFMNYGSGNPERKEAFAIDPLTGDIHTRQTFDYERESEYCFIVEARDKGDKAATVRVQVNIKGVDEFSPVFTQKQYHFLLPENVKPGDTVGYVMAMDHDGGVDGVVEYSLVNSSPFFSINRTIGAIFVSGPVYHRAGSQDMVELVVSAASPRLGSRTTTCLVFVNISSSAEALTGVPLDTHMLSLTVSLIMFLFLLILFVSLVLRCKLKDAAIRKAAAIATHLSHGTSSLTRHNNQTQSSMSLHDITRPSIMVTKMDISKPYNPSDSSGRGSAEGETAEDQEIKWINEYPCRKRNESAQKSTEIPDSALLGDNISCSSIDVGPEHILSVNKCLVSGIASTESLYHFKEEGGGEGLLPGILRMRDLKENMGIKGFAPLSEAQASADSLSSLVFLDEELQGSYCWDYLLDWEPRFQTLASVFTDIGMLPDEELEGGREDLAAESSCLMYPPPLITGVAQQGIRTVPPRKPGRVPSIVRRPSYRKYAYSPLARNTGLTPSAMTPNFSPSLSSLTIRTPSASPVVSDTGVGGIRLESGPLTASLLEAEIQV</sequence>
<evidence type="ECO:0000256" key="14">
    <source>
        <dbReference type="ARBA" id="ARBA00072299"/>
    </source>
</evidence>
<dbReference type="Pfam" id="PF00028">
    <property type="entry name" value="Cadherin"/>
    <property type="match status" value="20"/>
</dbReference>
<feature type="domain" description="Cadherin" evidence="20">
    <location>
        <begin position="1840"/>
        <end position="1945"/>
    </location>
</feature>
<evidence type="ECO:0000256" key="4">
    <source>
        <dbReference type="ARBA" id="ARBA00022692"/>
    </source>
</evidence>
<feature type="transmembrane region" description="Helical" evidence="18">
    <location>
        <begin position="2790"/>
        <end position="2812"/>
    </location>
</feature>
<reference evidence="21" key="3">
    <citation type="submission" date="2025-09" db="UniProtKB">
        <authorList>
            <consortium name="Ensembl"/>
        </authorList>
    </citation>
    <scope>IDENTIFICATION</scope>
</reference>
<dbReference type="InterPro" id="IPR027397">
    <property type="entry name" value="Catenin-bd_sf"/>
</dbReference>
<feature type="domain" description="Cadherin" evidence="20">
    <location>
        <begin position="559"/>
        <end position="662"/>
    </location>
</feature>
<feature type="domain" description="Cadherin" evidence="20">
    <location>
        <begin position="2249"/>
        <end position="2342"/>
    </location>
</feature>
<feature type="domain" description="Cadherin" evidence="20">
    <location>
        <begin position="808"/>
        <end position="912"/>
    </location>
</feature>
<keyword evidence="6" id="KW-0677">Repeat</keyword>
<dbReference type="GO" id="GO:0048729">
    <property type="term" value="P:tissue morphogenesis"/>
    <property type="evidence" value="ECO:0007669"/>
    <property type="project" value="UniProtKB-ARBA"/>
</dbReference>
<dbReference type="FunFam" id="2.60.40.60:FF:000035">
    <property type="entry name" value="Protocadherin Fat 3"/>
    <property type="match status" value="1"/>
</dbReference>
<dbReference type="GO" id="GO:0007163">
    <property type="term" value="P:establishment or maintenance of cell polarity"/>
    <property type="evidence" value="ECO:0007669"/>
    <property type="project" value="UniProtKB-ARBA"/>
</dbReference>
<evidence type="ECO:0000256" key="18">
    <source>
        <dbReference type="SAM" id="Phobius"/>
    </source>
</evidence>
<dbReference type="SUPFAM" id="SSF49313">
    <property type="entry name" value="Cadherin-like"/>
    <property type="match status" value="26"/>
</dbReference>
<feature type="domain" description="Cadherin" evidence="20">
    <location>
        <begin position="2044"/>
        <end position="2148"/>
    </location>
</feature>
<feature type="domain" description="Cadherin" evidence="20">
    <location>
        <begin position="2343"/>
        <end position="2458"/>
    </location>
</feature>
<feature type="domain" description="Cadherin" evidence="20">
    <location>
        <begin position="2459"/>
        <end position="2566"/>
    </location>
</feature>
<dbReference type="GO" id="GO:0045296">
    <property type="term" value="F:cadherin binding"/>
    <property type="evidence" value="ECO:0007669"/>
    <property type="project" value="TreeGrafter"/>
</dbReference>
<comment type="subunit">
    <text evidence="13">Heterophilic interaction with FAT4; this interaction affects their respective protein levels.</text>
</comment>
<dbReference type="GO" id="GO:0003007">
    <property type="term" value="P:heart morphogenesis"/>
    <property type="evidence" value="ECO:0007669"/>
    <property type="project" value="UniProtKB-ARBA"/>
</dbReference>
<dbReference type="Gene3D" id="4.10.900.10">
    <property type="entry name" value="TCF3-CBD (Catenin binding domain)"/>
    <property type="match status" value="1"/>
</dbReference>
<evidence type="ECO:0000313" key="21">
    <source>
        <dbReference type="Ensembl" id="ENSMZEP00005009214.1"/>
    </source>
</evidence>
<dbReference type="Proteomes" id="UP000265160">
    <property type="component" value="LG6"/>
</dbReference>
<dbReference type="FunFam" id="2.60.40.60:FF:000275">
    <property type="entry name" value="Si:dkey-30k22.7"/>
    <property type="match status" value="1"/>
</dbReference>
<feature type="domain" description="Cadherin" evidence="20">
    <location>
        <begin position="60"/>
        <end position="125"/>
    </location>
</feature>
<dbReference type="GO" id="GO:0031175">
    <property type="term" value="P:neuron projection development"/>
    <property type="evidence" value="ECO:0007669"/>
    <property type="project" value="TreeGrafter"/>
</dbReference>
<evidence type="ECO:0000256" key="16">
    <source>
        <dbReference type="PROSITE-ProRule" id="PRU00043"/>
    </source>
</evidence>
<dbReference type="GO" id="GO:0003183">
    <property type="term" value="P:mitral valve morphogenesis"/>
    <property type="evidence" value="ECO:0007669"/>
    <property type="project" value="UniProtKB-ARBA"/>
</dbReference>
<feature type="domain" description="Cadherin" evidence="20">
    <location>
        <begin position="1941"/>
        <end position="2043"/>
    </location>
</feature>
<keyword evidence="4 18" id="KW-0812">Transmembrane</keyword>
<dbReference type="GO" id="GO:0007156">
    <property type="term" value="P:homophilic cell adhesion via plasma membrane adhesion molecules"/>
    <property type="evidence" value="ECO:0007669"/>
    <property type="project" value="InterPro"/>
</dbReference>
<dbReference type="PANTHER" id="PTHR24027:SF438">
    <property type="entry name" value="CADHERIN 23"/>
    <property type="match status" value="1"/>
</dbReference>
<evidence type="ECO:0000256" key="10">
    <source>
        <dbReference type="ARBA" id="ARBA00023136"/>
    </source>
</evidence>
<evidence type="ECO:0000256" key="6">
    <source>
        <dbReference type="ARBA" id="ARBA00022737"/>
    </source>
</evidence>
<evidence type="ECO:0000256" key="9">
    <source>
        <dbReference type="ARBA" id="ARBA00022989"/>
    </source>
</evidence>
<dbReference type="SMART" id="SM00112">
    <property type="entry name" value="CA"/>
    <property type="match status" value="25"/>
</dbReference>
<dbReference type="GO" id="GO:0008013">
    <property type="term" value="F:beta-catenin binding"/>
    <property type="evidence" value="ECO:0007669"/>
    <property type="project" value="TreeGrafter"/>
</dbReference>
<dbReference type="PRINTS" id="PR00205">
    <property type="entry name" value="CADHERIN"/>
</dbReference>
<feature type="domain" description="Cadherin" evidence="20">
    <location>
        <begin position="663"/>
        <end position="807"/>
    </location>
</feature>
<comment type="subcellular location">
    <subcellularLocation>
        <location evidence="1">Cell membrane</location>
        <topology evidence="1">Single-pass type I membrane protein</topology>
    </subcellularLocation>
</comment>
<feature type="domain" description="Cadherin" evidence="20">
    <location>
        <begin position="1207"/>
        <end position="1307"/>
    </location>
</feature>
<dbReference type="PROSITE" id="PS50268">
    <property type="entry name" value="CADHERIN_2"/>
    <property type="match status" value="25"/>
</dbReference>
<feature type="domain" description="Cadherin" evidence="20">
    <location>
        <begin position="238"/>
        <end position="344"/>
    </location>
</feature>
<evidence type="ECO:0000313" key="22">
    <source>
        <dbReference type="Proteomes" id="UP000265160"/>
    </source>
</evidence>
<keyword evidence="7 16" id="KW-0106">Calcium</keyword>
<feature type="domain" description="Cadherin" evidence="20">
    <location>
        <begin position="1022"/>
        <end position="1124"/>
    </location>
</feature>
<dbReference type="FunFam" id="2.60.40.60:FF:000039">
    <property type="entry name" value="FAT atypical cadherin 3"/>
    <property type="match status" value="1"/>
</dbReference>
<dbReference type="GO" id="GO:0016342">
    <property type="term" value="C:catenin complex"/>
    <property type="evidence" value="ECO:0007669"/>
    <property type="project" value="TreeGrafter"/>
</dbReference>
<name>A0A3P9BH26_9CICH</name>
<dbReference type="InterPro" id="IPR015919">
    <property type="entry name" value="Cadherin-like_sf"/>
</dbReference>
<evidence type="ECO:0000256" key="17">
    <source>
        <dbReference type="SAM" id="MobiDB-lite"/>
    </source>
</evidence>
<dbReference type="FunFam" id="2.60.40.60:FF:000102">
    <property type="entry name" value="Dachsous cadherin-related 1b"/>
    <property type="match status" value="1"/>
</dbReference>
<dbReference type="GeneTree" id="ENSGT00940000164636"/>
<feature type="domain" description="Cadherin" evidence="20">
    <location>
        <begin position="1630"/>
        <end position="1733"/>
    </location>
</feature>
<reference evidence="21 22" key="1">
    <citation type="journal article" date="2014" name="Nature">
        <title>The genomic substrate for adaptive radiation in African cichlid fish.</title>
        <authorList>
            <person name="Brawand D."/>
            <person name="Wagner C.E."/>
            <person name="Li Y.I."/>
            <person name="Malinsky M."/>
            <person name="Keller I."/>
            <person name="Fan S."/>
            <person name="Simakov O."/>
            <person name="Ng A.Y."/>
            <person name="Lim Z.W."/>
            <person name="Bezault E."/>
            <person name="Turner-Maier J."/>
            <person name="Johnson J."/>
            <person name="Alcazar R."/>
            <person name="Noh H.J."/>
            <person name="Russell P."/>
            <person name="Aken B."/>
            <person name="Alfoldi J."/>
            <person name="Amemiya C."/>
            <person name="Azzouzi N."/>
            <person name="Baroiller J.F."/>
            <person name="Barloy-Hubler F."/>
            <person name="Berlin A."/>
            <person name="Bloomquist R."/>
            <person name="Carleton K.L."/>
            <person name="Conte M.A."/>
            <person name="D'Cotta H."/>
            <person name="Eshel O."/>
            <person name="Gaffney L."/>
            <person name="Galibert F."/>
            <person name="Gante H.F."/>
            <person name="Gnerre S."/>
            <person name="Greuter L."/>
            <person name="Guyon R."/>
            <person name="Haddad N.S."/>
            <person name="Haerty W."/>
            <person name="Harris R.M."/>
            <person name="Hofmann H.A."/>
            <person name="Hourlier T."/>
            <person name="Hulata G."/>
            <person name="Jaffe D.B."/>
            <person name="Lara M."/>
            <person name="Lee A.P."/>
            <person name="MacCallum I."/>
            <person name="Mwaiko S."/>
            <person name="Nikaido M."/>
            <person name="Nishihara H."/>
            <person name="Ozouf-Costaz C."/>
            <person name="Penman D.J."/>
            <person name="Przybylski D."/>
            <person name="Rakotomanga M."/>
            <person name="Renn S.C.P."/>
            <person name="Ribeiro F.J."/>
            <person name="Ron M."/>
            <person name="Salzburger W."/>
            <person name="Sanchez-Pulido L."/>
            <person name="Santos M.E."/>
            <person name="Searle S."/>
            <person name="Sharpe T."/>
            <person name="Swofford R."/>
            <person name="Tan F.J."/>
            <person name="Williams L."/>
            <person name="Young S."/>
            <person name="Yin S."/>
            <person name="Okada N."/>
            <person name="Kocher T.D."/>
            <person name="Miska E.A."/>
            <person name="Lander E.S."/>
            <person name="Venkatesh B."/>
            <person name="Fernald R.D."/>
            <person name="Meyer A."/>
            <person name="Ponting C.P."/>
            <person name="Streelman J.T."/>
            <person name="Lindblad-Toh K."/>
            <person name="Seehausen O."/>
            <person name="Di Palma F."/>
        </authorList>
    </citation>
    <scope>NUCLEOTIDE SEQUENCE</scope>
</reference>
<dbReference type="FunFam" id="2.60.40.60:FF:000211">
    <property type="entry name" value="Dachsous cadherin-related 2"/>
    <property type="match status" value="1"/>
</dbReference>
<keyword evidence="22" id="KW-1185">Reference proteome</keyword>
<feature type="domain" description="Cadherin" evidence="20">
    <location>
        <begin position="349"/>
        <end position="453"/>
    </location>
</feature>